<dbReference type="RefSeq" id="WP_377573444.1">
    <property type="nucleotide sequence ID" value="NZ_JBHTKA010000001.1"/>
</dbReference>
<evidence type="ECO:0000313" key="2">
    <source>
        <dbReference type="Proteomes" id="UP001597112"/>
    </source>
</evidence>
<protein>
    <submittedName>
        <fullName evidence="1">Uncharacterized protein</fullName>
    </submittedName>
</protein>
<dbReference type="Proteomes" id="UP001597112">
    <property type="component" value="Unassembled WGS sequence"/>
</dbReference>
<organism evidence="1 2">
    <name type="scientific">Ohtaekwangia kribbensis</name>
    <dbReference type="NCBI Taxonomy" id="688913"/>
    <lineage>
        <taxon>Bacteria</taxon>
        <taxon>Pseudomonadati</taxon>
        <taxon>Bacteroidota</taxon>
        <taxon>Cytophagia</taxon>
        <taxon>Cytophagales</taxon>
        <taxon>Fulvivirgaceae</taxon>
        <taxon>Ohtaekwangia</taxon>
    </lineage>
</organism>
<keyword evidence="2" id="KW-1185">Reference proteome</keyword>
<sequence length="73" mass="8309">MIIQLIHSERGFANEIRRYKVVGISATTKEKLLEFPEIVEVVNGGYIGDVEIKSDHLVIKVIDSNHDFKNLDI</sequence>
<comment type="caution">
    <text evidence="1">The sequence shown here is derived from an EMBL/GenBank/DDBJ whole genome shotgun (WGS) entry which is preliminary data.</text>
</comment>
<evidence type="ECO:0000313" key="1">
    <source>
        <dbReference type="EMBL" id="MFD0997821.1"/>
    </source>
</evidence>
<gene>
    <name evidence="1" type="ORF">ACFQ21_00830</name>
</gene>
<name>A0ABW3JW64_9BACT</name>
<accession>A0ABW3JW64</accession>
<reference evidence="2" key="1">
    <citation type="journal article" date="2019" name="Int. J. Syst. Evol. Microbiol.">
        <title>The Global Catalogue of Microorganisms (GCM) 10K type strain sequencing project: providing services to taxonomists for standard genome sequencing and annotation.</title>
        <authorList>
            <consortium name="The Broad Institute Genomics Platform"/>
            <consortium name="The Broad Institute Genome Sequencing Center for Infectious Disease"/>
            <person name="Wu L."/>
            <person name="Ma J."/>
        </authorList>
    </citation>
    <scope>NUCLEOTIDE SEQUENCE [LARGE SCALE GENOMIC DNA]</scope>
    <source>
        <strain evidence="2">CCUG 58938</strain>
    </source>
</reference>
<dbReference type="EMBL" id="JBHTKA010000001">
    <property type="protein sequence ID" value="MFD0997821.1"/>
    <property type="molecule type" value="Genomic_DNA"/>
</dbReference>
<proteinExistence type="predicted"/>